<gene>
    <name evidence="2" type="ORF">HMPREF9140_01638</name>
</gene>
<name>H1Q400_9BACT</name>
<dbReference type="Gene3D" id="2.60.40.10">
    <property type="entry name" value="Immunoglobulins"/>
    <property type="match status" value="1"/>
</dbReference>
<evidence type="ECO:0000313" key="2">
    <source>
        <dbReference type="EMBL" id="EHO68066.1"/>
    </source>
</evidence>
<organism evidence="2 3">
    <name type="scientific">Prevotella micans F0438</name>
    <dbReference type="NCBI Taxonomy" id="883158"/>
    <lineage>
        <taxon>Bacteria</taxon>
        <taxon>Pseudomonadati</taxon>
        <taxon>Bacteroidota</taxon>
        <taxon>Bacteroidia</taxon>
        <taxon>Bacteroidales</taxon>
        <taxon>Prevotellaceae</taxon>
        <taxon>Prevotella</taxon>
    </lineage>
</organism>
<sequence>MKQTFAIIIMAFAFAWQINCVAQDCNPCGVYTNSEGKTDTITSAQGFSGSAPLTVTFKANPPTSIDPATHFEWHFGEQGNRTMFIRYEADTQYTFNAAGTFAMRLYEILNGDTINIYDPITVTISESELQMPNAFSPNGDGVNDVYKAKSGYKSIIEFRAVIFNRWGQKIYEWNDPSGGWDGTFQGHAVPDGTYFVNVMAKGADGRVFKIKRDVNLLRSYIE</sequence>
<feature type="chain" id="PRO_5003553759" description="Gliding motility-associated C-terminal domain-containing protein" evidence="1">
    <location>
        <begin position="23"/>
        <end position="222"/>
    </location>
</feature>
<proteinExistence type="predicted"/>
<evidence type="ECO:0008006" key="4">
    <source>
        <dbReference type="Google" id="ProtNLM"/>
    </source>
</evidence>
<dbReference type="InterPro" id="IPR026341">
    <property type="entry name" value="T9SS_type_B"/>
</dbReference>
<dbReference type="EMBL" id="AGWK01000043">
    <property type="protein sequence ID" value="EHO68066.1"/>
    <property type="molecule type" value="Genomic_DNA"/>
</dbReference>
<keyword evidence="1" id="KW-0732">Signal</keyword>
<dbReference type="AlphaFoldDB" id="H1Q400"/>
<accession>H1Q400</accession>
<dbReference type="InterPro" id="IPR013783">
    <property type="entry name" value="Ig-like_fold"/>
</dbReference>
<dbReference type="CDD" id="cd00146">
    <property type="entry name" value="PKD"/>
    <property type="match status" value="1"/>
</dbReference>
<dbReference type="RefSeq" id="WP_006953163.1">
    <property type="nucleotide sequence ID" value="NZ_JH594523.1"/>
</dbReference>
<comment type="caution">
    <text evidence="2">The sequence shown here is derived from an EMBL/GenBank/DDBJ whole genome shotgun (WGS) entry which is preliminary data.</text>
</comment>
<dbReference type="eggNOG" id="COG3291">
    <property type="taxonomic scope" value="Bacteria"/>
</dbReference>
<protein>
    <recommendedName>
        <fullName evidence="4">Gliding motility-associated C-terminal domain-containing protein</fullName>
    </recommendedName>
</protein>
<reference evidence="2 3" key="1">
    <citation type="submission" date="2011-12" db="EMBL/GenBank/DDBJ databases">
        <title>The Genome Sequence of Prevotella micans F0438.</title>
        <authorList>
            <consortium name="The Broad Institute Genome Sequencing Platform"/>
            <person name="Earl A."/>
            <person name="Ward D."/>
            <person name="Feldgarden M."/>
            <person name="Gevers D."/>
            <person name="Izard J."/>
            <person name="Baranova O.V."/>
            <person name="Blanton J.M."/>
            <person name="Wade W.G."/>
            <person name="Dewhirst F.E."/>
            <person name="Young S.K."/>
            <person name="Zeng Q."/>
            <person name="Gargeya S."/>
            <person name="Fitzgerald M."/>
            <person name="Haas B."/>
            <person name="Abouelleil A."/>
            <person name="Alvarado L."/>
            <person name="Arachchi H.M."/>
            <person name="Berlin A."/>
            <person name="Chapman S.B."/>
            <person name="Gearin G."/>
            <person name="Goldberg J."/>
            <person name="Griggs A."/>
            <person name="Gujja S."/>
            <person name="Hansen M."/>
            <person name="Heiman D."/>
            <person name="Howarth C."/>
            <person name="Larimer J."/>
            <person name="Lui A."/>
            <person name="MacDonald P.J.P."/>
            <person name="McCowen C."/>
            <person name="Montmayeur A."/>
            <person name="Murphy C."/>
            <person name="Neiman D."/>
            <person name="Pearson M."/>
            <person name="Priest M."/>
            <person name="Roberts A."/>
            <person name="Saif S."/>
            <person name="Shea T."/>
            <person name="Sisk P."/>
            <person name="Stolte C."/>
            <person name="Sykes S."/>
            <person name="Wortman J."/>
            <person name="Nusbaum C."/>
            <person name="Birren B."/>
        </authorList>
    </citation>
    <scope>NUCLEOTIDE SEQUENCE [LARGE SCALE GENOMIC DNA]</scope>
    <source>
        <strain evidence="2 3">F0438</strain>
    </source>
</reference>
<evidence type="ECO:0000256" key="1">
    <source>
        <dbReference type="SAM" id="SignalP"/>
    </source>
</evidence>
<dbReference type="Pfam" id="PF13585">
    <property type="entry name" value="CHU_C"/>
    <property type="match status" value="1"/>
</dbReference>
<feature type="signal peptide" evidence="1">
    <location>
        <begin position="1"/>
        <end position="22"/>
    </location>
</feature>
<dbReference type="NCBIfam" id="TIGR04131">
    <property type="entry name" value="Bac_Flav_CTERM"/>
    <property type="match status" value="1"/>
</dbReference>
<dbReference type="SUPFAM" id="SSF49299">
    <property type="entry name" value="PKD domain"/>
    <property type="match status" value="1"/>
</dbReference>
<dbReference type="InterPro" id="IPR035986">
    <property type="entry name" value="PKD_dom_sf"/>
</dbReference>
<evidence type="ECO:0000313" key="3">
    <source>
        <dbReference type="Proteomes" id="UP000016023"/>
    </source>
</evidence>
<dbReference type="Proteomes" id="UP000016023">
    <property type="component" value="Unassembled WGS sequence"/>
</dbReference>
<keyword evidence="3" id="KW-1185">Reference proteome</keyword>
<dbReference type="HOGENOM" id="CLU_079879_0_0_10"/>
<dbReference type="STRING" id="883158.HMPREF9140_01638"/>
<dbReference type="PATRIC" id="fig|883158.3.peg.1640"/>